<dbReference type="Proteomes" id="UP000748067">
    <property type="component" value="Unassembled WGS sequence"/>
</dbReference>
<dbReference type="EMBL" id="JXDI01000001">
    <property type="protein sequence ID" value="KAF2411001.1"/>
    <property type="molecule type" value="Genomic_DNA"/>
</dbReference>
<dbReference type="EMBL" id="LT629704">
    <property type="protein sequence ID" value="SDN16219.1"/>
    <property type="molecule type" value="Genomic_DNA"/>
</dbReference>
<evidence type="ECO:0000313" key="2">
    <source>
        <dbReference type="EMBL" id="SDN16219.1"/>
    </source>
</evidence>
<dbReference type="OrthoDB" id="6969690at2"/>
<gene>
    <name evidence="1" type="ORF">PSAN_34350</name>
    <name evidence="2" type="ORF">SAMN04490179_2859</name>
</gene>
<reference evidence="2 3" key="2">
    <citation type="submission" date="2016-10" db="EMBL/GenBank/DDBJ databases">
        <authorList>
            <person name="de Groot N.N."/>
        </authorList>
    </citation>
    <scope>NUCLEOTIDE SEQUENCE [LARGE SCALE GENOMIC DNA]</scope>
    <source>
        <strain evidence="2 3">BS2772</strain>
    </source>
</reference>
<protein>
    <submittedName>
        <fullName evidence="2">Uncharacterized protein</fullName>
    </submittedName>
</protein>
<organism evidence="2 3">
    <name type="scientific">Pseudomonas antarctica</name>
    <dbReference type="NCBI Taxonomy" id="219572"/>
    <lineage>
        <taxon>Bacteria</taxon>
        <taxon>Pseudomonadati</taxon>
        <taxon>Pseudomonadota</taxon>
        <taxon>Gammaproteobacteria</taxon>
        <taxon>Pseudomonadales</taxon>
        <taxon>Pseudomonadaceae</taxon>
        <taxon>Pseudomonas</taxon>
    </lineage>
</organism>
<dbReference type="RefSeq" id="WP_083357686.1">
    <property type="nucleotide sequence ID" value="NZ_JXDI01000001.1"/>
</dbReference>
<evidence type="ECO:0000313" key="1">
    <source>
        <dbReference type="EMBL" id="KAF2411001.1"/>
    </source>
</evidence>
<accession>A0A1G9Z4I0</accession>
<evidence type="ECO:0000313" key="3">
    <source>
        <dbReference type="Proteomes" id="UP000182470"/>
    </source>
</evidence>
<dbReference type="Proteomes" id="UP000182470">
    <property type="component" value="Chromosome I"/>
</dbReference>
<dbReference type="AlphaFoldDB" id="A0A1G9Z4I0"/>
<proteinExistence type="predicted"/>
<sequence>MDIQRLLKKRQLNVQEQNALTAHWLMACAKACRANGIPSALKDYGETQGLNWSQTLVIKLEIDFCGMPSLWGLLLTQSDRFISFEIETDATHQQIESIELWEDQTDAQDLSISNRGTGKGFGALALQVKSELLAQP</sequence>
<keyword evidence="4" id="KW-1185">Reference proteome</keyword>
<name>A0A1G9Z4I0_9PSED</name>
<evidence type="ECO:0000313" key="4">
    <source>
        <dbReference type="Proteomes" id="UP000748067"/>
    </source>
</evidence>
<dbReference type="PROSITE" id="PS51257">
    <property type="entry name" value="PROKAR_LIPOPROTEIN"/>
    <property type="match status" value="1"/>
</dbReference>
<reference evidence="1 4" key="1">
    <citation type="submission" date="2015-01" db="EMBL/GenBank/DDBJ databases">
        <title>Genome Sequence of Pseudomonas antarctica CMS 35.</title>
        <authorList>
            <person name="Voget S."/>
            <person name="Chow J."/>
            <person name="Daniel R."/>
            <person name="Streit W."/>
        </authorList>
    </citation>
    <scope>NUCLEOTIDE SEQUENCE [LARGE SCALE GENOMIC DNA]</scope>
    <source>
        <strain evidence="1 4">CMS 35</strain>
    </source>
</reference>